<accession>A0ABQ5FT11</accession>
<feature type="region of interest" description="Disordered" evidence="1">
    <location>
        <begin position="1"/>
        <end position="89"/>
    </location>
</feature>
<reference evidence="2" key="2">
    <citation type="submission" date="2022-01" db="EMBL/GenBank/DDBJ databases">
        <authorList>
            <person name="Yamashiro T."/>
            <person name="Shiraishi A."/>
            <person name="Satake H."/>
            <person name="Nakayama K."/>
        </authorList>
    </citation>
    <scope>NUCLEOTIDE SEQUENCE</scope>
</reference>
<evidence type="ECO:0000313" key="2">
    <source>
        <dbReference type="EMBL" id="GJT66003.1"/>
    </source>
</evidence>
<comment type="caution">
    <text evidence="2">The sequence shown here is derived from an EMBL/GenBank/DDBJ whole genome shotgun (WGS) entry which is preliminary data.</text>
</comment>
<feature type="compositionally biased region" description="Basic and acidic residues" evidence="1">
    <location>
        <begin position="132"/>
        <end position="149"/>
    </location>
</feature>
<evidence type="ECO:0000313" key="3">
    <source>
        <dbReference type="Proteomes" id="UP001151760"/>
    </source>
</evidence>
<dbReference type="EMBL" id="BQNB010017678">
    <property type="protein sequence ID" value="GJT66003.1"/>
    <property type="molecule type" value="Genomic_DNA"/>
</dbReference>
<name>A0ABQ5FT11_9ASTR</name>
<gene>
    <name evidence="2" type="ORF">Tco_1017483</name>
</gene>
<reference evidence="2" key="1">
    <citation type="journal article" date="2022" name="Int. J. Mol. Sci.">
        <title>Draft Genome of Tanacetum Coccineum: Genomic Comparison of Closely Related Tanacetum-Family Plants.</title>
        <authorList>
            <person name="Yamashiro T."/>
            <person name="Shiraishi A."/>
            <person name="Nakayama K."/>
            <person name="Satake H."/>
        </authorList>
    </citation>
    <scope>NUCLEOTIDE SEQUENCE</scope>
</reference>
<sequence>MLTEPSRIAEYPSLDAKLAPTNSETKSDKELTPMNPEKDAFHRELTEINAGDQDEGQARPNPGEQDEGQARSNLGDAAESQPQSSHVVHAGPNLEHTDLESTDASTQQNPKQMDEEFTIIAYLNVQENLKLPTKDQEKPQEEEPEKTNTKSEVQSMIMVPIHQDTSLVPPMTTPVIDLSFPHSVSTTIHAPLLTSTVTSTTITKTTSFPSPPTPQPQQSTSDPIFYNALVSQAVDAIVTDVVDWAMQAPLRARFSDLPAVDMKEVL</sequence>
<dbReference type="Proteomes" id="UP001151760">
    <property type="component" value="Unassembled WGS sequence"/>
</dbReference>
<protein>
    <submittedName>
        <fullName evidence="2">Uncharacterized protein</fullName>
    </submittedName>
</protein>
<keyword evidence="3" id="KW-1185">Reference proteome</keyword>
<organism evidence="2 3">
    <name type="scientific">Tanacetum coccineum</name>
    <dbReference type="NCBI Taxonomy" id="301880"/>
    <lineage>
        <taxon>Eukaryota</taxon>
        <taxon>Viridiplantae</taxon>
        <taxon>Streptophyta</taxon>
        <taxon>Embryophyta</taxon>
        <taxon>Tracheophyta</taxon>
        <taxon>Spermatophyta</taxon>
        <taxon>Magnoliopsida</taxon>
        <taxon>eudicotyledons</taxon>
        <taxon>Gunneridae</taxon>
        <taxon>Pentapetalae</taxon>
        <taxon>asterids</taxon>
        <taxon>campanulids</taxon>
        <taxon>Asterales</taxon>
        <taxon>Asteraceae</taxon>
        <taxon>Asteroideae</taxon>
        <taxon>Anthemideae</taxon>
        <taxon>Anthemidinae</taxon>
        <taxon>Tanacetum</taxon>
    </lineage>
</organism>
<proteinExistence type="predicted"/>
<evidence type="ECO:0000256" key="1">
    <source>
        <dbReference type="SAM" id="MobiDB-lite"/>
    </source>
</evidence>
<feature type="region of interest" description="Disordered" evidence="1">
    <location>
        <begin position="131"/>
        <end position="151"/>
    </location>
</feature>
<feature type="region of interest" description="Disordered" evidence="1">
    <location>
        <begin position="202"/>
        <end position="221"/>
    </location>
</feature>
<feature type="compositionally biased region" description="Basic and acidic residues" evidence="1">
    <location>
        <begin position="25"/>
        <end position="46"/>
    </location>
</feature>